<name>A0AAV3XBH5_9CYAN</name>
<dbReference type="AlphaFoldDB" id="A0AAV3XBH5"/>
<evidence type="ECO:0000256" key="1">
    <source>
        <dbReference type="SAM" id="Phobius"/>
    </source>
</evidence>
<evidence type="ECO:0000313" key="2">
    <source>
        <dbReference type="EMBL" id="GET37754.1"/>
    </source>
</evidence>
<dbReference type="EMBL" id="BLAY01000033">
    <property type="protein sequence ID" value="GET37754.1"/>
    <property type="molecule type" value="Genomic_DNA"/>
</dbReference>
<dbReference type="RefSeq" id="WP_226579756.1">
    <property type="nucleotide sequence ID" value="NZ_BLAY01000033.1"/>
</dbReference>
<feature type="transmembrane region" description="Helical" evidence="1">
    <location>
        <begin position="50"/>
        <end position="67"/>
    </location>
</feature>
<evidence type="ECO:0000313" key="3">
    <source>
        <dbReference type="Proteomes" id="UP001050975"/>
    </source>
</evidence>
<feature type="transmembrane region" description="Helical" evidence="1">
    <location>
        <begin position="95"/>
        <end position="118"/>
    </location>
</feature>
<keyword evidence="1" id="KW-1133">Transmembrane helix</keyword>
<protein>
    <submittedName>
        <fullName evidence="2">Uncharacterized protein</fullName>
    </submittedName>
</protein>
<accession>A0AAV3XBH5</accession>
<keyword evidence="3" id="KW-1185">Reference proteome</keyword>
<keyword evidence="1" id="KW-0472">Membrane</keyword>
<feature type="transmembrane region" description="Helical" evidence="1">
    <location>
        <begin position="180"/>
        <end position="201"/>
    </location>
</feature>
<feature type="transmembrane region" description="Helical" evidence="1">
    <location>
        <begin position="26"/>
        <end position="44"/>
    </location>
</feature>
<keyword evidence="1" id="KW-0812">Transmembrane</keyword>
<comment type="caution">
    <text evidence="2">The sequence shown here is derived from an EMBL/GenBank/DDBJ whole genome shotgun (WGS) entry which is preliminary data.</text>
</comment>
<dbReference type="Proteomes" id="UP001050975">
    <property type="component" value="Unassembled WGS sequence"/>
</dbReference>
<organism evidence="2 3">
    <name type="scientific">Microseira wollei NIES-4236</name>
    <dbReference type="NCBI Taxonomy" id="2530354"/>
    <lineage>
        <taxon>Bacteria</taxon>
        <taxon>Bacillati</taxon>
        <taxon>Cyanobacteriota</taxon>
        <taxon>Cyanophyceae</taxon>
        <taxon>Oscillatoriophycideae</taxon>
        <taxon>Aerosakkonematales</taxon>
        <taxon>Aerosakkonemataceae</taxon>
        <taxon>Microseira</taxon>
    </lineage>
</organism>
<gene>
    <name evidence="2" type="ORF">MiSe_25080</name>
</gene>
<proteinExistence type="predicted"/>
<feature type="transmembrane region" description="Helical" evidence="1">
    <location>
        <begin position="138"/>
        <end position="160"/>
    </location>
</feature>
<reference evidence="2" key="1">
    <citation type="submission" date="2019-10" db="EMBL/GenBank/DDBJ databases">
        <title>Draft genome sequece of Microseira wollei NIES-4236.</title>
        <authorList>
            <person name="Yamaguchi H."/>
            <person name="Suzuki S."/>
            <person name="Kawachi M."/>
        </authorList>
    </citation>
    <scope>NUCLEOTIDE SEQUENCE</scope>
    <source>
        <strain evidence="2">NIES-4236</strain>
    </source>
</reference>
<sequence>MTKIRYFDDPTEIEVMTLKRQQSNRTHTIGLLLAAATVILSIEISIHRLIFSSLVLLTAIALAKPFAKQSIAFPKQSNAGLTKVDTLQRKLGIKLYGLAFTLLGTIFLLDLTTAPAQAQFLNNAQQWMQGAFPNIDATIVELVFNVLRSLFLLYLAISLVRIINAARQDEDWQQLARTPLIILITVVMGDILTGFIVGTGGGTP</sequence>